<evidence type="ECO:0000256" key="8">
    <source>
        <dbReference type="ARBA" id="ARBA00023080"/>
    </source>
</evidence>
<comment type="catalytic activity">
    <reaction evidence="9">
        <text>dITP + H2O = dIMP + diphosphate + H(+)</text>
        <dbReference type="Rhea" id="RHEA:28342"/>
        <dbReference type="ChEBI" id="CHEBI:15377"/>
        <dbReference type="ChEBI" id="CHEBI:15378"/>
        <dbReference type="ChEBI" id="CHEBI:33019"/>
        <dbReference type="ChEBI" id="CHEBI:61194"/>
        <dbReference type="ChEBI" id="CHEBI:61382"/>
        <dbReference type="EC" id="3.6.1.66"/>
    </reaction>
</comment>
<evidence type="ECO:0000256" key="9">
    <source>
        <dbReference type="ARBA" id="ARBA00051875"/>
    </source>
</evidence>
<dbReference type="Gene3D" id="3.90.950.10">
    <property type="match status" value="1"/>
</dbReference>
<protein>
    <recommendedName>
        <fullName evidence="12">dITP/XTP pyrophosphatase</fullName>
        <ecNumber evidence="11">3.6.1.66</ecNumber>
    </recommendedName>
    <alternativeName>
        <fullName evidence="13">Non-canonical purine NTP pyrophosphatase</fullName>
    </alternativeName>
    <alternativeName>
        <fullName evidence="14">Non-standard purine NTP pyrophosphatase</fullName>
    </alternativeName>
    <alternativeName>
        <fullName evidence="16">Nucleoside-triphosphate diphosphatase</fullName>
    </alternativeName>
    <alternativeName>
        <fullName evidence="15">Nucleoside-triphosphate pyrophosphatase</fullName>
    </alternativeName>
</protein>
<dbReference type="CDD" id="cd00515">
    <property type="entry name" value="HAM1"/>
    <property type="match status" value="1"/>
</dbReference>
<evidence type="ECO:0000256" key="4">
    <source>
        <dbReference type="ARBA" id="ARBA00022723"/>
    </source>
</evidence>
<comment type="catalytic activity">
    <reaction evidence="10">
        <text>XTP + H2O = XMP + diphosphate + H(+)</text>
        <dbReference type="Rhea" id="RHEA:28610"/>
        <dbReference type="ChEBI" id="CHEBI:15377"/>
        <dbReference type="ChEBI" id="CHEBI:15378"/>
        <dbReference type="ChEBI" id="CHEBI:33019"/>
        <dbReference type="ChEBI" id="CHEBI:57464"/>
        <dbReference type="ChEBI" id="CHEBI:61314"/>
        <dbReference type="EC" id="3.6.1.66"/>
    </reaction>
</comment>
<keyword evidence="7" id="KW-0460">Magnesium</keyword>
<dbReference type="GO" id="GO:0009146">
    <property type="term" value="P:purine nucleoside triphosphate catabolic process"/>
    <property type="evidence" value="ECO:0007669"/>
    <property type="project" value="UniProtKB-ARBA"/>
</dbReference>
<dbReference type="InterPro" id="IPR029001">
    <property type="entry name" value="ITPase-like_fam"/>
</dbReference>
<evidence type="ECO:0000256" key="3">
    <source>
        <dbReference type="ARBA" id="ARBA00011738"/>
    </source>
</evidence>
<dbReference type="Pfam" id="PF01725">
    <property type="entry name" value="Ham1p_like"/>
    <property type="match status" value="1"/>
</dbReference>
<dbReference type="GO" id="GO:0000166">
    <property type="term" value="F:nucleotide binding"/>
    <property type="evidence" value="ECO:0007669"/>
    <property type="project" value="UniProtKB-KW"/>
</dbReference>
<evidence type="ECO:0000256" key="11">
    <source>
        <dbReference type="ARBA" id="ARBA00066468"/>
    </source>
</evidence>
<dbReference type="InterPro" id="IPR020922">
    <property type="entry name" value="dITP/XTP_pyrophosphatase"/>
</dbReference>
<evidence type="ECO:0000256" key="14">
    <source>
        <dbReference type="ARBA" id="ARBA00078805"/>
    </source>
</evidence>
<keyword evidence="8" id="KW-0546">Nucleotide metabolism</keyword>
<evidence type="ECO:0000256" key="2">
    <source>
        <dbReference type="ARBA" id="ARBA00008023"/>
    </source>
</evidence>
<evidence type="ECO:0000256" key="6">
    <source>
        <dbReference type="ARBA" id="ARBA00022801"/>
    </source>
</evidence>
<dbReference type="PANTHER" id="PTHR11067:SF9">
    <property type="entry name" value="INOSINE TRIPHOSPHATE PYROPHOSPHATASE"/>
    <property type="match status" value="1"/>
</dbReference>
<dbReference type="EC" id="3.6.1.66" evidence="11"/>
<comment type="similarity">
    <text evidence="2">Belongs to the HAM1 NTPase family.</text>
</comment>
<dbReference type="AlphaFoldDB" id="A0A383CQ17"/>
<dbReference type="PANTHER" id="PTHR11067">
    <property type="entry name" value="INOSINE TRIPHOSPHATE PYROPHOSPHATASE/HAM1 PROTEIN"/>
    <property type="match status" value="1"/>
</dbReference>
<evidence type="ECO:0000256" key="1">
    <source>
        <dbReference type="ARBA" id="ARBA00001946"/>
    </source>
</evidence>
<dbReference type="GO" id="GO:0036220">
    <property type="term" value="F:ITP diphosphatase activity"/>
    <property type="evidence" value="ECO:0007669"/>
    <property type="project" value="UniProtKB-EC"/>
</dbReference>
<dbReference type="InterPro" id="IPR002637">
    <property type="entry name" value="RdgB/HAM1"/>
</dbReference>
<evidence type="ECO:0000256" key="10">
    <source>
        <dbReference type="ARBA" id="ARBA00052017"/>
    </source>
</evidence>
<dbReference type="SUPFAM" id="SSF52972">
    <property type="entry name" value="ITPase-like"/>
    <property type="match status" value="1"/>
</dbReference>
<keyword evidence="4" id="KW-0479">Metal-binding</keyword>
<dbReference type="FunFam" id="3.90.950.10:FF:000001">
    <property type="entry name" value="dITP/XTP pyrophosphatase"/>
    <property type="match status" value="1"/>
</dbReference>
<dbReference type="EMBL" id="UINC01210592">
    <property type="protein sequence ID" value="SVE34120.1"/>
    <property type="molecule type" value="Genomic_DNA"/>
</dbReference>
<dbReference type="GO" id="GO:0046872">
    <property type="term" value="F:metal ion binding"/>
    <property type="evidence" value="ECO:0007669"/>
    <property type="project" value="UniProtKB-KW"/>
</dbReference>
<dbReference type="HAMAP" id="MF_01405">
    <property type="entry name" value="Non_canon_purine_NTPase"/>
    <property type="match status" value="1"/>
</dbReference>
<dbReference type="GO" id="GO:0035870">
    <property type="term" value="F:dITP diphosphatase activity"/>
    <property type="evidence" value="ECO:0007669"/>
    <property type="project" value="UniProtKB-ARBA"/>
</dbReference>
<keyword evidence="5" id="KW-0547">Nucleotide-binding</keyword>
<proteinExistence type="inferred from homology"/>
<dbReference type="GO" id="GO:0005829">
    <property type="term" value="C:cytosol"/>
    <property type="evidence" value="ECO:0007669"/>
    <property type="project" value="TreeGrafter"/>
</dbReference>
<organism evidence="17">
    <name type="scientific">marine metagenome</name>
    <dbReference type="NCBI Taxonomy" id="408172"/>
    <lineage>
        <taxon>unclassified sequences</taxon>
        <taxon>metagenomes</taxon>
        <taxon>ecological metagenomes</taxon>
    </lineage>
</organism>
<evidence type="ECO:0000256" key="15">
    <source>
        <dbReference type="ARBA" id="ARBA00083186"/>
    </source>
</evidence>
<comment type="cofactor">
    <cofactor evidence="1">
        <name>Mg(2+)</name>
        <dbReference type="ChEBI" id="CHEBI:18420"/>
    </cofactor>
</comment>
<name>A0A383CQ17_9ZZZZ</name>
<evidence type="ECO:0000256" key="12">
    <source>
        <dbReference type="ARBA" id="ARBA00071289"/>
    </source>
</evidence>
<evidence type="ECO:0000313" key="17">
    <source>
        <dbReference type="EMBL" id="SVE34120.1"/>
    </source>
</evidence>
<evidence type="ECO:0000256" key="16">
    <source>
        <dbReference type="ARBA" id="ARBA00083635"/>
    </source>
</evidence>
<dbReference type="GO" id="GO:0009117">
    <property type="term" value="P:nucleotide metabolic process"/>
    <property type="evidence" value="ECO:0007669"/>
    <property type="project" value="UniProtKB-KW"/>
</dbReference>
<dbReference type="NCBIfam" id="TIGR00042">
    <property type="entry name" value="RdgB/HAM1 family non-canonical purine NTP pyrophosphatase"/>
    <property type="match status" value="1"/>
</dbReference>
<gene>
    <name evidence="17" type="ORF">METZ01_LOCUS486974</name>
</gene>
<reference evidence="17" key="1">
    <citation type="submission" date="2018-05" db="EMBL/GenBank/DDBJ databases">
        <authorList>
            <person name="Lanie J.A."/>
            <person name="Ng W.-L."/>
            <person name="Kazmierczak K.M."/>
            <person name="Andrzejewski T.M."/>
            <person name="Davidsen T.M."/>
            <person name="Wayne K.J."/>
            <person name="Tettelin H."/>
            <person name="Glass J.I."/>
            <person name="Rusch D."/>
            <person name="Podicherti R."/>
            <person name="Tsui H.-C.T."/>
            <person name="Winkler M.E."/>
        </authorList>
    </citation>
    <scope>NUCLEOTIDE SEQUENCE</scope>
</reference>
<evidence type="ECO:0000256" key="5">
    <source>
        <dbReference type="ARBA" id="ARBA00022741"/>
    </source>
</evidence>
<dbReference type="GO" id="GO:0017111">
    <property type="term" value="F:ribonucleoside triphosphate phosphatase activity"/>
    <property type="evidence" value="ECO:0007669"/>
    <property type="project" value="InterPro"/>
</dbReference>
<evidence type="ECO:0000256" key="7">
    <source>
        <dbReference type="ARBA" id="ARBA00022842"/>
    </source>
</evidence>
<comment type="subunit">
    <text evidence="3">Homodimer.</text>
</comment>
<sequence>MLKIVIATHNNHKSIELLKLMSSLPITWMTLRDLEIDTIVEETGTTIQENATLKAREYARLTRMYTLADDSGLAIEALNGRPGVYSSRYGGNYISSKQQRELLLKELYSISWTNRKAYFRCTLALANPYGTDITVANGVCQGLITMSDRGTKGFGYDPIFYVPHQSCTMAEMDTDTKNRVGHRGKATHKMKGQISKLIS</sequence>
<keyword evidence="6" id="KW-0378">Hydrolase</keyword>
<evidence type="ECO:0000256" key="13">
    <source>
        <dbReference type="ARBA" id="ARBA00075987"/>
    </source>
</evidence>
<dbReference type="GO" id="GO:0036222">
    <property type="term" value="F:XTP diphosphatase activity"/>
    <property type="evidence" value="ECO:0007669"/>
    <property type="project" value="UniProtKB-ARBA"/>
</dbReference>
<accession>A0A383CQ17</accession>